<proteinExistence type="predicted"/>
<evidence type="ECO:0000313" key="3">
    <source>
        <dbReference type="Proteomes" id="UP001596972"/>
    </source>
</evidence>
<protein>
    <submittedName>
        <fullName evidence="2">Uncharacterized protein</fullName>
    </submittedName>
</protein>
<feature type="non-terminal residue" evidence="2">
    <location>
        <position position="89"/>
    </location>
</feature>
<organism evidence="2 3">
    <name type="scientific">Actinomadura sediminis</name>
    <dbReference type="NCBI Taxonomy" id="1038904"/>
    <lineage>
        <taxon>Bacteria</taxon>
        <taxon>Bacillati</taxon>
        <taxon>Actinomycetota</taxon>
        <taxon>Actinomycetes</taxon>
        <taxon>Streptosporangiales</taxon>
        <taxon>Thermomonosporaceae</taxon>
        <taxon>Actinomadura</taxon>
    </lineage>
</organism>
<dbReference type="RefSeq" id="WP_378302292.1">
    <property type="nucleotide sequence ID" value="NZ_JBHTJA010000056.1"/>
</dbReference>
<gene>
    <name evidence="2" type="ORF">ACFQ11_23920</name>
</gene>
<name>A0ABW3ESU0_9ACTN</name>
<sequence>MPVFRNAGPVLKGRFARGAAARARRRRAGPPLRAMYGGALADAGGPAHHVERGTGVVGGDRAVRGGEPQAGAAAPRRVAALGDDLGAWT</sequence>
<evidence type="ECO:0000256" key="1">
    <source>
        <dbReference type="SAM" id="MobiDB-lite"/>
    </source>
</evidence>
<dbReference type="EMBL" id="JBHTJA010000056">
    <property type="protein sequence ID" value="MFD0903461.1"/>
    <property type="molecule type" value="Genomic_DNA"/>
</dbReference>
<keyword evidence="3" id="KW-1185">Reference proteome</keyword>
<accession>A0ABW3ESU0</accession>
<dbReference type="Proteomes" id="UP001596972">
    <property type="component" value="Unassembled WGS sequence"/>
</dbReference>
<reference evidence="3" key="1">
    <citation type="journal article" date="2019" name="Int. J. Syst. Evol. Microbiol.">
        <title>The Global Catalogue of Microorganisms (GCM) 10K type strain sequencing project: providing services to taxonomists for standard genome sequencing and annotation.</title>
        <authorList>
            <consortium name="The Broad Institute Genomics Platform"/>
            <consortium name="The Broad Institute Genome Sequencing Center for Infectious Disease"/>
            <person name="Wu L."/>
            <person name="Ma J."/>
        </authorList>
    </citation>
    <scope>NUCLEOTIDE SEQUENCE [LARGE SCALE GENOMIC DNA]</scope>
    <source>
        <strain evidence="3">JCM 31202</strain>
    </source>
</reference>
<evidence type="ECO:0000313" key="2">
    <source>
        <dbReference type="EMBL" id="MFD0903461.1"/>
    </source>
</evidence>
<feature type="region of interest" description="Disordered" evidence="1">
    <location>
        <begin position="44"/>
        <end position="77"/>
    </location>
</feature>
<comment type="caution">
    <text evidence="2">The sequence shown here is derived from an EMBL/GenBank/DDBJ whole genome shotgun (WGS) entry which is preliminary data.</text>
</comment>